<dbReference type="InterPro" id="IPR046439">
    <property type="entry name" value="ZF_RZ_dom"/>
</dbReference>
<evidence type="ECO:0000256" key="1">
    <source>
        <dbReference type="ARBA" id="ARBA00004496"/>
    </source>
</evidence>
<dbReference type="Pfam" id="PF20173">
    <property type="entry name" value="ZnF_RZ-type"/>
    <property type="match status" value="1"/>
</dbReference>
<evidence type="ECO:0000259" key="7">
    <source>
        <dbReference type="PROSITE" id="PS51981"/>
    </source>
</evidence>
<evidence type="ECO:0000256" key="4">
    <source>
        <dbReference type="ARBA" id="ARBA00022771"/>
    </source>
</evidence>
<dbReference type="PROSITE" id="PS51981">
    <property type="entry name" value="ZF_RZ"/>
    <property type="match status" value="1"/>
</dbReference>
<dbReference type="GO" id="GO:0002376">
    <property type="term" value="P:immune system process"/>
    <property type="evidence" value="ECO:0007669"/>
    <property type="project" value="UniProtKB-KW"/>
</dbReference>
<feature type="domain" description="RZ-type" evidence="7">
    <location>
        <begin position="446"/>
        <end position="519"/>
    </location>
</feature>
<comment type="subcellular location">
    <subcellularLocation>
        <location evidence="1">Cytoplasm</location>
    </subcellularLocation>
</comment>
<evidence type="ECO:0000256" key="6">
    <source>
        <dbReference type="ARBA" id="ARBA00022859"/>
    </source>
</evidence>
<evidence type="ECO:0000313" key="9">
    <source>
        <dbReference type="Proteomes" id="UP001385951"/>
    </source>
</evidence>
<reference evidence="8 9" key="1">
    <citation type="submission" date="2022-09" db="EMBL/GenBank/DDBJ databases">
        <authorList>
            <person name="Palmer J.M."/>
        </authorList>
    </citation>
    <scope>NUCLEOTIDE SEQUENCE [LARGE SCALE GENOMIC DNA]</scope>
    <source>
        <strain evidence="8 9">DSM 7382</strain>
    </source>
</reference>
<keyword evidence="4" id="KW-0863">Zinc-finger</keyword>
<evidence type="ECO:0000256" key="2">
    <source>
        <dbReference type="ARBA" id="ARBA00022490"/>
    </source>
</evidence>
<protein>
    <recommendedName>
        <fullName evidence="7">RZ-type domain-containing protein</fullName>
    </recommendedName>
</protein>
<keyword evidence="6" id="KW-0391">Immunity</keyword>
<keyword evidence="9" id="KW-1185">Reference proteome</keyword>
<sequence>MCPECASPEIKSCIADLVLQRELEFIDPDAGTLDELLITLPNCKHVFTVETLDGHCDMSEYYERDGVDGEWLGLKAPPIGFRKPPTCPTCRSAITSPRYGRVFKRADLDILENNVAFHMSQALQEVIRRVSSVPLKEICTRLKNNASLPSLQPNRVKEKTINKRERQRKALLKETRLIPINSKTLDPSDKTLHGVVPIEVKVWRQAVQPLLNAYRGAENVTNIRSSHQHAWEASFSYLYRKEMEDITNDPDNAPPNPHEYATQLARFRVGQPPPRADKRFYVEAFWATISIRLSLAEATTSWLAGLASRKGYPKISQYLWETYTVFLLKTCRQDAETALTIATESESHRQVLKTKLILLRIDLEQFRLNISKSRNSQSREILCERATEKLQEAHNSAAAALAQYFDMRDQDEEWVRQNFGDPVVNILQEFGKLERSIRMETFYEPLSLEEMSDIVKGLNFGHTGHFYKCPNGHTFVITECGGATQVSICPECGAQIGGTSHRLLDSNVRDTEFEALAATHGARRNPWAT</sequence>
<dbReference type="Proteomes" id="UP001385951">
    <property type="component" value="Unassembled WGS sequence"/>
</dbReference>
<evidence type="ECO:0000313" key="8">
    <source>
        <dbReference type="EMBL" id="KAK7685306.1"/>
    </source>
</evidence>
<dbReference type="GO" id="GO:0005737">
    <property type="term" value="C:cytoplasm"/>
    <property type="evidence" value="ECO:0007669"/>
    <property type="project" value="UniProtKB-SubCell"/>
</dbReference>
<accession>A0AAW0G6L0</accession>
<organism evidence="8 9">
    <name type="scientific">Cerrena zonata</name>
    <dbReference type="NCBI Taxonomy" id="2478898"/>
    <lineage>
        <taxon>Eukaryota</taxon>
        <taxon>Fungi</taxon>
        <taxon>Dikarya</taxon>
        <taxon>Basidiomycota</taxon>
        <taxon>Agaricomycotina</taxon>
        <taxon>Agaricomycetes</taxon>
        <taxon>Polyporales</taxon>
        <taxon>Cerrenaceae</taxon>
        <taxon>Cerrena</taxon>
    </lineage>
</organism>
<keyword evidence="5" id="KW-0862">Zinc</keyword>
<name>A0AAW0G6L0_9APHY</name>
<keyword evidence="2" id="KW-0963">Cytoplasm</keyword>
<proteinExistence type="predicted"/>
<evidence type="ECO:0000256" key="3">
    <source>
        <dbReference type="ARBA" id="ARBA00022723"/>
    </source>
</evidence>
<comment type="caution">
    <text evidence="8">The sequence shown here is derived from an EMBL/GenBank/DDBJ whole genome shotgun (WGS) entry which is preliminary data.</text>
</comment>
<keyword evidence="3" id="KW-0479">Metal-binding</keyword>
<dbReference type="GO" id="GO:0008270">
    <property type="term" value="F:zinc ion binding"/>
    <property type="evidence" value="ECO:0007669"/>
    <property type="project" value="UniProtKB-KW"/>
</dbReference>
<gene>
    <name evidence="8" type="ORF">QCA50_011669</name>
</gene>
<evidence type="ECO:0000256" key="5">
    <source>
        <dbReference type="ARBA" id="ARBA00022833"/>
    </source>
</evidence>
<dbReference type="EMBL" id="JASBNA010000021">
    <property type="protein sequence ID" value="KAK7685306.1"/>
    <property type="molecule type" value="Genomic_DNA"/>
</dbReference>
<dbReference type="AlphaFoldDB" id="A0AAW0G6L0"/>